<feature type="transmembrane region" description="Helical" evidence="5">
    <location>
        <begin position="150"/>
        <end position="167"/>
    </location>
</feature>
<evidence type="ECO:0000259" key="6">
    <source>
        <dbReference type="PROSITE" id="PS50850"/>
    </source>
</evidence>
<evidence type="ECO:0000256" key="4">
    <source>
        <dbReference type="ARBA" id="ARBA00023136"/>
    </source>
</evidence>
<keyword evidence="4 5" id="KW-0472">Membrane</keyword>
<dbReference type="InterPro" id="IPR036259">
    <property type="entry name" value="MFS_trans_sf"/>
</dbReference>
<feature type="transmembrane region" description="Helical" evidence="5">
    <location>
        <begin position="35"/>
        <end position="59"/>
    </location>
</feature>
<organism evidence="7 8">
    <name type="scientific">Neogobius melanostomus</name>
    <name type="common">round goby</name>
    <dbReference type="NCBI Taxonomy" id="47308"/>
    <lineage>
        <taxon>Eukaryota</taxon>
        <taxon>Metazoa</taxon>
        <taxon>Chordata</taxon>
        <taxon>Craniata</taxon>
        <taxon>Vertebrata</taxon>
        <taxon>Euteleostomi</taxon>
        <taxon>Actinopterygii</taxon>
        <taxon>Neopterygii</taxon>
        <taxon>Teleostei</taxon>
        <taxon>Neoteleostei</taxon>
        <taxon>Acanthomorphata</taxon>
        <taxon>Gobiaria</taxon>
        <taxon>Gobiiformes</taxon>
        <taxon>Gobioidei</taxon>
        <taxon>Gobiidae</taxon>
        <taxon>Benthophilinae</taxon>
        <taxon>Neogobiini</taxon>
        <taxon>Neogobius</taxon>
    </lineage>
</organism>
<dbReference type="Ensembl" id="ENSNMLT00000027107.1">
    <property type="protein sequence ID" value="ENSNMLP00000024229.1"/>
    <property type="gene ID" value="ENSNMLG00000015554.1"/>
</dbReference>
<dbReference type="PROSITE" id="PS50850">
    <property type="entry name" value="MFS"/>
    <property type="match status" value="1"/>
</dbReference>
<evidence type="ECO:0000256" key="5">
    <source>
        <dbReference type="SAM" id="Phobius"/>
    </source>
</evidence>
<sequence>MFAVLMLFNGAGNIANFVAAFIAGAEIFTGNVQLLFITLGMGLTFSTGYLLMPFLAFFLRDWKSFQMAISLPILLYLPFWWVIPESPRWLLSQGRVDEAEAIVRKAADMNKVNAPPVVFEDEMTEGLRTEKEKRYTVLDVFKTSNIRTTTMILCFLWFSVAVGYFGVTLNTSKLTHDPYLGSCISAMVEMPAYLVTWLSVKRIPRRVFISSAMVLGGVCLLLLPAIPPSLRWLSVTLEMIGKFFVVATQNLLFAYTAEVFPTVLRNTATGVCSTWGRIGSCISPFIIQLRLYFTFLPPVVIGTLTVGSAIGALFLPETARQPLPETIQDMQHHKRIKFPCLGRQKTTTSSIGHVETKL</sequence>
<feature type="transmembrane region" description="Helical" evidence="5">
    <location>
        <begin position="295"/>
        <end position="315"/>
    </location>
</feature>
<name>A0A8C6TRN1_9GOBI</name>
<evidence type="ECO:0000256" key="1">
    <source>
        <dbReference type="ARBA" id="ARBA00004141"/>
    </source>
</evidence>
<feature type="transmembrane region" description="Helical" evidence="5">
    <location>
        <begin position="207"/>
        <end position="226"/>
    </location>
</feature>
<dbReference type="PANTHER" id="PTHR24064">
    <property type="entry name" value="SOLUTE CARRIER FAMILY 22 MEMBER"/>
    <property type="match status" value="1"/>
</dbReference>
<dbReference type="Gene3D" id="1.20.1250.20">
    <property type="entry name" value="MFS general substrate transporter like domains"/>
    <property type="match status" value="1"/>
</dbReference>
<dbReference type="Proteomes" id="UP000694523">
    <property type="component" value="Unplaced"/>
</dbReference>
<feature type="transmembrane region" description="Helical" evidence="5">
    <location>
        <begin position="6"/>
        <end position="28"/>
    </location>
</feature>
<reference evidence="7" key="2">
    <citation type="submission" date="2025-09" db="UniProtKB">
        <authorList>
            <consortium name="Ensembl"/>
        </authorList>
    </citation>
    <scope>IDENTIFICATION</scope>
</reference>
<feature type="domain" description="Major facilitator superfamily (MFS) profile" evidence="6">
    <location>
        <begin position="1"/>
        <end position="320"/>
    </location>
</feature>
<dbReference type="InterPro" id="IPR020846">
    <property type="entry name" value="MFS_dom"/>
</dbReference>
<accession>A0A8C6TRN1</accession>
<dbReference type="GO" id="GO:0022857">
    <property type="term" value="F:transmembrane transporter activity"/>
    <property type="evidence" value="ECO:0007669"/>
    <property type="project" value="InterPro"/>
</dbReference>
<keyword evidence="8" id="KW-1185">Reference proteome</keyword>
<evidence type="ECO:0000313" key="7">
    <source>
        <dbReference type="Ensembl" id="ENSNMLP00000024229.1"/>
    </source>
</evidence>
<comment type="subcellular location">
    <subcellularLocation>
        <location evidence="1">Membrane</location>
        <topology evidence="1">Multi-pass membrane protein</topology>
    </subcellularLocation>
</comment>
<protein>
    <recommendedName>
        <fullName evidence="6">Major facilitator superfamily (MFS) profile domain-containing protein</fullName>
    </recommendedName>
</protein>
<dbReference type="InterPro" id="IPR005828">
    <property type="entry name" value="MFS_sugar_transport-like"/>
</dbReference>
<evidence type="ECO:0000256" key="2">
    <source>
        <dbReference type="ARBA" id="ARBA00022692"/>
    </source>
</evidence>
<dbReference type="AlphaFoldDB" id="A0A8C6TRN1"/>
<dbReference type="SUPFAM" id="SSF103473">
    <property type="entry name" value="MFS general substrate transporter"/>
    <property type="match status" value="1"/>
</dbReference>
<keyword evidence="3 5" id="KW-1133">Transmembrane helix</keyword>
<keyword evidence="2 5" id="KW-0812">Transmembrane</keyword>
<dbReference type="GO" id="GO:0016020">
    <property type="term" value="C:membrane"/>
    <property type="evidence" value="ECO:0007669"/>
    <property type="project" value="UniProtKB-SubCell"/>
</dbReference>
<evidence type="ECO:0000256" key="3">
    <source>
        <dbReference type="ARBA" id="ARBA00022989"/>
    </source>
</evidence>
<feature type="transmembrane region" description="Helical" evidence="5">
    <location>
        <begin position="179"/>
        <end position="200"/>
    </location>
</feature>
<reference evidence="7" key="1">
    <citation type="submission" date="2025-08" db="UniProtKB">
        <authorList>
            <consortium name="Ensembl"/>
        </authorList>
    </citation>
    <scope>IDENTIFICATION</scope>
</reference>
<evidence type="ECO:0000313" key="8">
    <source>
        <dbReference type="Proteomes" id="UP000694523"/>
    </source>
</evidence>
<proteinExistence type="predicted"/>
<dbReference type="Pfam" id="PF00083">
    <property type="entry name" value="Sugar_tr"/>
    <property type="match status" value="1"/>
</dbReference>